<dbReference type="EMBL" id="KT281791">
    <property type="protein sequence ID" value="ALA48500.1"/>
    <property type="molecule type" value="Genomic_DNA"/>
</dbReference>
<reference evidence="1 2" key="1">
    <citation type="submission" date="2015-07" db="EMBL/GenBank/DDBJ databases">
        <authorList>
            <person name="Ntshalintshall L."/>
            <person name="Reedoy K."/>
            <person name="Ramruthan J."/>
            <person name="Borthwick M."/>
            <person name="Moodley O.R."/>
            <person name="Larsen M.H."/>
            <person name="Russell D.H."/>
            <person name="Bowman C.A."/>
            <person name="Pope W.A."/>
            <person name="Mavrich T.H."/>
            <person name="Guerrero C.N."/>
            <person name="Jacobs-Sera D.A."/>
            <person name="Hendrix R.W."/>
            <person name="Hatfull G.F."/>
        </authorList>
    </citation>
    <scope>NUCLEOTIDE SEQUENCE [LARGE SCALE GENOMIC DNA]</scope>
</reference>
<name>A0A0K2FNM5_9CAUD</name>
<evidence type="ECO:0000313" key="1">
    <source>
        <dbReference type="EMBL" id="ALA48500.1"/>
    </source>
</evidence>
<dbReference type="RefSeq" id="YP_009202469.1">
    <property type="nucleotide sequence ID" value="NC_028843.1"/>
</dbReference>
<evidence type="ECO:0008006" key="3">
    <source>
        <dbReference type="Google" id="ProtNLM"/>
    </source>
</evidence>
<dbReference type="Proteomes" id="UP000201083">
    <property type="component" value="Segment"/>
</dbReference>
<protein>
    <recommendedName>
        <fullName evidence="3">HicA-like toxin</fullName>
    </recommendedName>
</protein>
<gene>
    <name evidence="1" type="primary">83</name>
    <name evidence="1" type="ORF">LOLLY9_83</name>
</gene>
<dbReference type="GeneID" id="26629444"/>
<dbReference type="OrthoDB" id="21301at10239"/>
<accession>A0A0K2FNM5</accession>
<keyword evidence="2" id="KW-1185">Reference proteome</keyword>
<proteinExistence type="predicted"/>
<dbReference type="KEGG" id="vg:26629444"/>
<evidence type="ECO:0000313" key="2">
    <source>
        <dbReference type="Proteomes" id="UP000201083"/>
    </source>
</evidence>
<organism evidence="1 2">
    <name type="scientific">Mycobacterium phage Lolly9</name>
    <dbReference type="NCBI Taxonomy" id="1698711"/>
    <lineage>
        <taxon>Viruses</taxon>
        <taxon>Duplodnaviria</taxon>
        <taxon>Heunggongvirae</taxon>
        <taxon>Uroviricota</taxon>
        <taxon>Caudoviricetes</taxon>
        <taxon>Vilmaviridae</taxon>
        <taxon>Lclasvirinae</taxon>
        <taxon>Lumosvirus</taxon>
        <taxon>Lumosvirus lolly9</taxon>
    </lineage>
</organism>
<sequence length="51" mass="5898">MELTISRRGGNHTIYDLDGHMVTIPNGSKVTRVEATYRQLQPKLGKGWWRE</sequence>